<dbReference type="AlphaFoldDB" id="A0ABC8KIN5"/>
<evidence type="ECO:0000259" key="1">
    <source>
        <dbReference type="Pfam" id="PF25158"/>
    </source>
</evidence>
<gene>
    <name evidence="2" type="ORF">ERUC_LOCUS22529</name>
</gene>
<dbReference type="InterPro" id="IPR056788">
    <property type="entry name" value="ABCA2/9/11_C"/>
</dbReference>
<organism evidence="2 3">
    <name type="scientific">Eruca vesicaria subsp. sativa</name>
    <name type="common">Garden rocket</name>
    <name type="synonym">Eruca sativa</name>
    <dbReference type="NCBI Taxonomy" id="29727"/>
    <lineage>
        <taxon>Eukaryota</taxon>
        <taxon>Viridiplantae</taxon>
        <taxon>Streptophyta</taxon>
        <taxon>Embryophyta</taxon>
        <taxon>Tracheophyta</taxon>
        <taxon>Spermatophyta</taxon>
        <taxon>Magnoliopsida</taxon>
        <taxon>eudicotyledons</taxon>
        <taxon>Gunneridae</taxon>
        <taxon>Pentapetalae</taxon>
        <taxon>rosids</taxon>
        <taxon>malvids</taxon>
        <taxon>Brassicales</taxon>
        <taxon>Brassicaceae</taxon>
        <taxon>Brassiceae</taxon>
        <taxon>Eruca</taxon>
    </lineage>
</organism>
<reference evidence="2 3" key="1">
    <citation type="submission" date="2022-03" db="EMBL/GenBank/DDBJ databases">
        <authorList>
            <person name="Macdonald S."/>
            <person name="Ahmed S."/>
            <person name="Newling K."/>
        </authorList>
    </citation>
    <scope>NUCLEOTIDE SEQUENCE [LARGE SCALE GENOMIC DNA]</scope>
</reference>
<evidence type="ECO:0000313" key="2">
    <source>
        <dbReference type="EMBL" id="CAH8356774.1"/>
    </source>
</evidence>
<sequence>MTFVIPHHNENTLTRLFAELQDRETEFGISDIQLGLATREEGFLNIARKAELESPAVDGTMVTLELTSGSSVEVK</sequence>
<comment type="caution">
    <text evidence="2">The sequence shown here is derived from an EMBL/GenBank/DDBJ whole genome shotgun (WGS) entry which is preliminary data.</text>
</comment>
<proteinExistence type="predicted"/>
<accession>A0ABC8KIN5</accession>
<dbReference type="Pfam" id="PF25158">
    <property type="entry name" value="ABCA11_C"/>
    <property type="match status" value="1"/>
</dbReference>
<name>A0ABC8KIN5_ERUVS</name>
<protein>
    <recommendedName>
        <fullName evidence="1">ABC transporter A family member 2/9/11 C-terminal domain-containing protein</fullName>
    </recommendedName>
</protein>
<dbReference type="Proteomes" id="UP001642260">
    <property type="component" value="Unassembled WGS sequence"/>
</dbReference>
<evidence type="ECO:0000313" key="3">
    <source>
        <dbReference type="Proteomes" id="UP001642260"/>
    </source>
</evidence>
<keyword evidence="3" id="KW-1185">Reference proteome</keyword>
<dbReference type="EMBL" id="CAKOAT010219711">
    <property type="protein sequence ID" value="CAH8356774.1"/>
    <property type="molecule type" value="Genomic_DNA"/>
</dbReference>
<feature type="domain" description="ABC transporter A family member 2/9/11 C-terminal" evidence="1">
    <location>
        <begin position="43"/>
        <end position="74"/>
    </location>
</feature>